<feature type="transmembrane region" description="Helical" evidence="13">
    <location>
        <begin position="163"/>
        <end position="191"/>
    </location>
</feature>
<dbReference type="SUPFAM" id="SSF161098">
    <property type="entry name" value="MetI-like"/>
    <property type="match status" value="1"/>
</dbReference>
<dbReference type="GO" id="GO:0005886">
    <property type="term" value="C:plasma membrane"/>
    <property type="evidence" value="ECO:0007669"/>
    <property type="project" value="UniProtKB-SubCell"/>
</dbReference>
<dbReference type="EMBL" id="QVEP01000002">
    <property type="protein sequence ID" value="RGB82190.1"/>
    <property type="molecule type" value="Genomic_DNA"/>
</dbReference>
<comment type="subcellular location">
    <subcellularLocation>
        <location evidence="1 13">Cell membrane</location>
        <topology evidence="1 13">Multi-pass membrane protein</topology>
    </subcellularLocation>
</comment>
<comment type="caution">
    <text evidence="15">The sequence shown here is derived from an EMBL/GenBank/DDBJ whole genome shotgun (WGS) entry which is preliminary data.</text>
</comment>
<dbReference type="PROSITE" id="PS50928">
    <property type="entry name" value="ABC_TM1"/>
    <property type="match status" value="1"/>
</dbReference>
<evidence type="ECO:0000313" key="17">
    <source>
        <dbReference type="Proteomes" id="UP000260773"/>
    </source>
</evidence>
<evidence type="ECO:0000313" key="18">
    <source>
        <dbReference type="Proteomes" id="UP000261231"/>
    </source>
</evidence>
<dbReference type="RefSeq" id="WP_015513493.1">
    <property type="nucleotide sequence ID" value="NZ_JAJCNA010000042.1"/>
</dbReference>
<reference evidence="17 18" key="1">
    <citation type="submission" date="2018-08" db="EMBL/GenBank/DDBJ databases">
        <title>A genome reference for cultivated species of the human gut microbiota.</title>
        <authorList>
            <person name="Zou Y."/>
            <person name="Xue W."/>
            <person name="Luo G."/>
        </authorList>
    </citation>
    <scope>NUCLEOTIDE SEQUENCE [LARGE SCALE GENOMIC DNA]</scope>
    <source>
        <strain evidence="15 17">AF45-17</strain>
        <strain evidence="16 18">AM28-39</strain>
    </source>
</reference>
<evidence type="ECO:0000256" key="5">
    <source>
        <dbReference type="ARBA" id="ARBA00022692"/>
    </source>
</evidence>
<dbReference type="PANTHER" id="PTHR43163:SF6">
    <property type="entry name" value="DIPEPTIDE TRANSPORT SYSTEM PERMEASE PROTEIN DPPB-RELATED"/>
    <property type="match status" value="1"/>
</dbReference>
<keyword evidence="9 13" id="KW-0472">Membrane</keyword>
<dbReference type="Pfam" id="PF19300">
    <property type="entry name" value="BPD_transp_1_N"/>
    <property type="match status" value="1"/>
</dbReference>
<dbReference type="InterPro" id="IPR000515">
    <property type="entry name" value="MetI-like"/>
</dbReference>
<dbReference type="InterPro" id="IPR050045">
    <property type="entry name" value="Opp2B"/>
</dbReference>
<proteinExistence type="inferred from homology"/>
<evidence type="ECO:0000256" key="7">
    <source>
        <dbReference type="ARBA" id="ARBA00023065"/>
    </source>
</evidence>
<evidence type="ECO:0000256" key="1">
    <source>
        <dbReference type="ARBA" id="ARBA00004651"/>
    </source>
</evidence>
<evidence type="ECO:0000256" key="2">
    <source>
        <dbReference type="ARBA" id="ARBA00022448"/>
    </source>
</evidence>
<dbReference type="Pfam" id="PF00528">
    <property type="entry name" value="BPD_transp_1"/>
    <property type="match status" value="1"/>
</dbReference>
<feature type="transmembrane region" description="Helical" evidence="13">
    <location>
        <begin position="136"/>
        <end position="157"/>
    </location>
</feature>
<evidence type="ECO:0000256" key="4">
    <source>
        <dbReference type="ARBA" id="ARBA00022596"/>
    </source>
</evidence>
<keyword evidence="3" id="KW-1003">Cell membrane</keyword>
<dbReference type="Gene3D" id="1.10.3720.10">
    <property type="entry name" value="MetI-like"/>
    <property type="match status" value="1"/>
</dbReference>
<dbReference type="EMBL" id="QVFD01000026">
    <property type="protein sequence ID" value="RGC43195.1"/>
    <property type="molecule type" value="Genomic_DNA"/>
</dbReference>
<keyword evidence="2 13" id="KW-0813">Transport</keyword>
<feature type="transmembrane region" description="Helical" evidence="13">
    <location>
        <begin position="12"/>
        <end position="29"/>
    </location>
</feature>
<keyword evidence="18" id="KW-1185">Reference proteome</keyword>
<gene>
    <name evidence="15" type="ORF">DW070_01310</name>
    <name evidence="16" type="ORF">DW747_15860</name>
</gene>
<dbReference type="AlphaFoldDB" id="A0A3E2TUF2"/>
<feature type="transmembrane region" description="Helical" evidence="13">
    <location>
        <begin position="101"/>
        <end position="124"/>
    </location>
</feature>
<keyword evidence="4" id="KW-0533">Nickel</keyword>
<evidence type="ECO:0000256" key="6">
    <source>
        <dbReference type="ARBA" id="ARBA00022989"/>
    </source>
</evidence>
<dbReference type="GO" id="GO:0015099">
    <property type="term" value="F:nickel cation transmembrane transporter activity"/>
    <property type="evidence" value="ECO:0007669"/>
    <property type="project" value="InterPro"/>
</dbReference>
<feature type="domain" description="ABC transmembrane type-1" evidence="14">
    <location>
        <begin position="97"/>
        <end position="298"/>
    </location>
</feature>
<organism evidence="15 17">
    <name type="scientific">Coprococcus catus</name>
    <dbReference type="NCBI Taxonomy" id="116085"/>
    <lineage>
        <taxon>Bacteria</taxon>
        <taxon>Bacillati</taxon>
        <taxon>Bacillota</taxon>
        <taxon>Clostridia</taxon>
        <taxon>Lachnospirales</taxon>
        <taxon>Lachnospiraceae</taxon>
        <taxon>Coprococcus</taxon>
    </lineage>
</organism>
<dbReference type="Proteomes" id="UP000260773">
    <property type="component" value="Unassembled WGS sequence"/>
</dbReference>
<keyword evidence="7" id="KW-0406">Ion transport</keyword>
<feature type="transmembrane region" description="Helical" evidence="13">
    <location>
        <begin position="279"/>
        <end position="301"/>
    </location>
</feature>
<keyword evidence="5 13" id="KW-0812">Transmembrane</keyword>
<evidence type="ECO:0000313" key="15">
    <source>
        <dbReference type="EMBL" id="RGB82190.1"/>
    </source>
</evidence>
<dbReference type="OrthoDB" id="9806409at2"/>
<dbReference type="InterPro" id="IPR045621">
    <property type="entry name" value="BPD_transp_1_N"/>
</dbReference>
<evidence type="ECO:0000259" key="14">
    <source>
        <dbReference type="PROSITE" id="PS50928"/>
    </source>
</evidence>
<keyword evidence="8" id="KW-0921">Nickel transport</keyword>
<dbReference type="InterPro" id="IPR035906">
    <property type="entry name" value="MetI-like_sf"/>
</dbReference>
<evidence type="ECO:0000256" key="8">
    <source>
        <dbReference type="ARBA" id="ARBA00023112"/>
    </source>
</evidence>
<accession>A0A3E2TUF2</accession>
<name>A0A3E2TUF2_9FIRM</name>
<feature type="transmembrane region" description="Helical" evidence="13">
    <location>
        <begin position="233"/>
        <end position="259"/>
    </location>
</feature>
<evidence type="ECO:0000256" key="10">
    <source>
        <dbReference type="ARBA" id="ARBA00024202"/>
    </source>
</evidence>
<evidence type="ECO:0000256" key="11">
    <source>
        <dbReference type="ARBA" id="ARBA00038669"/>
    </source>
</evidence>
<evidence type="ECO:0000256" key="12">
    <source>
        <dbReference type="ARBA" id="ARBA00044774"/>
    </source>
</evidence>
<dbReference type="Proteomes" id="UP000261231">
    <property type="component" value="Unassembled WGS sequence"/>
</dbReference>
<sequence>MKFLIKKAGGFCLLIIGITFLSFLLSYLSPGDPAQILLNNQGVKASEEALQSTRHELGLDRPMIVQYGDWLMDLCKGDMGTSYKSNRPVLSEMTAKIPGTLILTVTALGVTMLLSIPLGTWCAWHAGGKADRLIQMVTYLFASLPSFFLALLLMYFLSLKIKIFPVIGSLSLKGLVMPVLTLALTLSAWYIRQVRAIIRKEMQGSYIDGLRARGMSERQILFGHVLRNCRGPLVTLIGISFGSMLGGTTIVESIFSWPGVGKLAVDAITARDYPVIQSYVVWMAVIYLSINYLIEFLYPLLDPRTGRRRQK</sequence>
<comment type="subunit">
    <text evidence="11">The complex is composed of two ATP-binding proteins (NikD and NikE), two transmembrane proteins (NikB and NikC) and a solute-binding protein (NikA).</text>
</comment>
<evidence type="ECO:0000256" key="9">
    <source>
        <dbReference type="ARBA" id="ARBA00023136"/>
    </source>
</evidence>
<keyword evidence="6 13" id="KW-1133">Transmembrane helix</keyword>
<protein>
    <recommendedName>
        <fullName evidence="12">Nickel import system permease protein NikB</fullName>
    </recommendedName>
</protein>
<dbReference type="CDD" id="cd06261">
    <property type="entry name" value="TM_PBP2"/>
    <property type="match status" value="1"/>
</dbReference>
<evidence type="ECO:0000256" key="13">
    <source>
        <dbReference type="RuleBase" id="RU363032"/>
    </source>
</evidence>
<dbReference type="PANTHER" id="PTHR43163">
    <property type="entry name" value="DIPEPTIDE TRANSPORT SYSTEM PERMEASE PROTEIN DPPB-RELATED"/>
    <property type="match status" value="1"/>
</dbReference>
<comment type="similarity">
    <text evidence="10">Belongs to the binding-protein-dependent transport system permease family. OppBC subfamily.</text>
</comment>
<dbReference type="NCBIfam" id="NF045470">
    <property type="entry name" value="Opp2B"/>
    <property type="match status" value="1"/>
</dbReference>
<evidence type="ECO:0000313" key="16">
    <source>
        <dbReference type="EMBL" id="RGC43195.1"/>
    </source>
</evidence>
<evidence type="ECO:0000256" key="3">
    <source>
        <dbReference type="ARBA" id="ARBA00022475"/>
    </source>
</evidence>